<feature type="compositionally biased region" description="Polar residues" evidence="1">
    <location>
        <begin position="72"/>
        <end position="84"/>
    </location>
</feature>
<dbReference type="Proteomes" id="UP000729402">
    <property type="component" value="Unassembled WGS sequence"/>
</dbReference>
<protein>
    <submittedName>
        <fullName evidence="2">Uncharacterized protein</fullName>
    </submittedName>
</protein>
<evidence type="ECO:0000313" key="3">
    <source>
        <dbReference type="Proteomes" id="UP000729402"/>
    </source>
</evidence>
<sequence length="95" mass="9730">MGREEVAGDGWRPQAMAGGGRRQVASPSRGGRRLAADGWRPTTGGIPKPWRAAAGGRRPTTSPSHDGACTGDDTTTVATGSGSDHGSESGWGERK</sequence>
<evidence type="ECO:0000313" key="2">
    <source>
        <dbReference type="EMBL" id="KAG8081772.1"/>
    </source>
</evidence>
<reference evidence="2" key="1">
    <citation type="journal article" date="2021" name="bioRxiv">
        <title>Whole Genome Assembly and Annotation of Northern Wild Rice, Zizania palustris L., Supports a Whole Genome Duplication in the Zizania Genus.</title>
        <authorList>
            <person name="Haas M."/>
            <person name="Kono T."/>
            <person name="Macchietto M."/>
            <person name="Millas R."/>
            <person name="McGilp L."/>
            <person name="Shao M."/>
            <person name="Duquette J."/>
            <person name="Hirsch C.N."/>
            <person name="Kimball J."/>
        </authorList>
    </citation>
    <scope>NUCLEOTIDE SEQUENCE</scope>
    <source>
        <tissue evidence="2">Fresh leaf tissue</tissue>
    </source>
</reference>
<comment type="caution">
    <text evidence="2">The sequence shown here is derived from an EMBL/GenBank/DDBJ whole genome shotgun (WGS) entry which is preliminary data.</text>
</comment>
<name>A0A8J5TAU7_ZIZPA</name>
<dbReference type="AlphaFoldDB" id="A0A8J5TAU7"/>
<proteinExistence type="predicted"/>
<feature type="compositionally biased region" description="Basic and acidic residues" evidence="1">
    <location>
        <begin position="85"/>
        <end position="95"/>
    </location>
</feature>
<gene>
    <name evidence="2" type="ORF">GUJ93_ZPchr0014g47346</name>
</gene>
<dbReference type="EMBL" id="JAAALK010000086">
    <property type="protein sequence ID" value="KAG8081772.1"/>
    <property type="molecule type" value="Genomic_DNA"/>
</dbReference>
<evidence type="ECO:0000256" key="1">
    <source>
        <dbReference type="SAM" id="MobiDB-lite"/>
    </source>
</evidence>
<keyword evidence="3" id="KW-1185">Reference proteome</keyword>
<feature type="region of interest" description="Disordered" evidence="1">
    <location>
        <begin position="1"/>
        <end position="95"/>
    </location>
</feature>
<organism evidence="2 3">
    <name type="scientific">Zizania palustris</name>
    <name type="common">Northern wild rice</name>
    <dbReference type="NCBI Taxonomy" id="103762"/>
    <lineage>
        <taxon>Eukaryota</taxon>
        <taxon>Viridiplantae</taxon>
        <taxon>Streptophyta</taxon>
        <taxon>Embryophyta</taxon>
        <taxon>Tracheophyta</taxon>
        <taxon>Spermatophyta</taxon>
        <taxon>Magnoliopsida</taxon>
        <taxon>Liliopsida</taxon>
        <taxon>Poales</taxon>
        <taxon>Poaceae</taxon>
        <taxon>BOP clade</taxon>
        <taxon>Oryzoideae</taxon>
        <taxon>Oryzeae</taxon>
        <taxon>Zizaniinae</taxon>
        <taxon>Zizania</taxon>
    </lineage>
</organism>
<accession>A0A8J5TAU7</accession>
<reference evidence="2" key="2">
    <citation type="submission" date="2021-02" db="EMBL/GenBank/DDBJ databases">
        <authorList>
            <person name="Kimball J.A."/>
            <person name="Haas M.W."/>
            <person name="Macchietto M."/>
            <person name="Kono T."/>
            <person name="Duquette J."/>
            <person name="Shao M."/>
        </authorList>
    </citation>
    <scope>NUCLEOTIDE SEQUENCE</scope>
    <source>
        <tissue evidence="2">Fresh leaf tissue</tissue>
    </source>
</reference>